<dbReference type="Gene3D" id="1.10.540.10">
    <property type="entry name" value="Acyl-CoA dehydrogenase/oxidase, N-terminal domain"/>
    <property type="match status" value="1"/>
</dbReference>
<gene>
    <name evidence="9" type="ORF">PEBR_39715</name>
</gene>
<reference evidence="10" key="1">
    <citation type="submission" date="2015-09" db="EMBL/GenBank/DDBJ databases">
        <authorList>
            <person name="Fill T.P."/>
            <person name="Baretta J.F."/>
            <person name="de Almeida L.G."/>
            <person name="Rocha M."/>
            <person name="de Souza D.H."/>
            <person name="Malavazi I."/>
            <person name="Cerdeira L.T."/>
            <person name="Hong H."/>
            <person name="Samborskyy M."/>
            <person name="de Vasconcelos A.T."/>
            <person name="Leadlay P."/>
            <person name="Rodrigues-Filho E."/>
        </authorList>
    </citation>
    <scope>NUCLEOTIDE SEQUENCE [LARGE SCALE GENOMIC DNA]</scope>
    <source>
        <strain evidence="10">LaBioMMi 136</strain>
    </source>
</reference>
<dbReference type="SUPFAM" id="SSF47203">
    <property type="entry name" value="Acyl-CoA dehydrogenase C-terminal domain-like"/>
    <property type="match status" value="1"/>
</dbReference>
<dbReference type="PANTHER" id="PTHR48083">
    <property type="entry name" value="MEDIUM-CHAIN SPECIFIC ACYL-COA DEHYDROGENASE, MITOCHONDRIAL-RELATED"/>
    <property type="match status" value="1"/>
</dbReference>
<dbReference type="SMART" id="SM00674">
    <property type="entry name" value="CENPB"/>
    <property type="match status" value="1"/>
</dbReference>
<dbReference type="Pfam" id="PF03184">
    <property type="entry name" value="DDE_1"/>
    <property type="match status" value="1"/>
</dbReference>
<dbReference type="Gene3D" id="1.20.140.10">
    <property type="entry name" value="Butyryl-CoA Dehydrogenase, subunit A, domain 3"/>
    <property type="match status" value="1"/>
</dbReference>
<evidence type="ECO:0000256" key="5">
    <source>
        <dbReference type="ARBA" id="ARBA00023002"/>
    </source>
</evidence>
<comment type="similarity">
    <text evidence="2">Belongs to the acyl-CoA dehydrogenase family.</text>
</comment>
<dbReference type="Proteomes" id="UP000190744">
    <property type="component" value="Unassembled WGS sequence"/>
</dbReference>
<evidence type="ECO:0000256" key="3">
    <source>
        <dbReference type="ARBA" id="ARBA00022630"/>
    </source>
</evidence>
<dbReference type="InterPro" id="IPR009100">
    <property type="entry name" value="AcylCoA_DH/oxidase_NM_dom_sf"/>
</dbReference>
<comment type="cofactor">
    <cofactor evidence="1">
        <name>FAD</name>
        <dbReference type="ChEBI" id="CHEBI:57692"/>
    </cofactor>
</comment>
<dbReference type="Gene3D" id="2.40.110.10">
    <property type="entry name" value="Butyryl-CoA Dehydrogenase, subunit A, domain 2"/>
    <property type="match status" value="1"/>
</dbReference>
<dbReference type="GO" id="GO:0003677">
    <property type="term" value="F:DNA binding"/>
    <property type="evidence" value="ECO:0007669"/>
    <property type="project" value="UniProtKB-KW"/>
</dbReference>
<feature type="domain" description="HTH CENPB-type" evidence="8">
    <location>
        <begin position="60"/>
        <end position="132"/>
    </location>
</feature>
<dbReference type="Gene3D" id="1.10.10.60">
    <property type="entry name" value="Homeodomain-like"/>
    <property type="match status" value="1"/>
</dbReference>
<dbReference type="InterPro" id="IPR006600">
    <property type="entry name" value="HTH_CenpB_DNA-bd_dom"/>
</dbReference>
<dbReference type="Pfam" id="PF03221">
    <property type="entry name" value="HTH_Tnp_Tc5"/>
    <property type="match status" value="1"/>
</dbReference>
<comment type="caution">
    <text evidence="9">The sequence shown here is derived from an EMBL/GenBank/DDBJ whole genome shotgun (WGS) entry which is preliminary data.</text>
</comment>
<dbReference type="InterPro" id="IPR036250">
    <property type="entry name" value="AcylCo_DH-like_C"/>
</dbReference>
<dbReference type="Pfam" id="PF02771">
    <property type="entry name" value="Acyl-CoA_dh_N"/>
    <property type="match status" value="1"/>
</dbReference>
<dbReference type="InterPro" id="IPR037069">
    <property type="entry name" value="AcylCoA_DH/ox_N_sf"/>
</dbReference>
<dbReference type="PROSITE" id="PS51253">
    <property type="entry name" value="HTH_CENPB"/>
    <property type="match status" value="1"/>
</dbReference>
<proteinExistence type="inferred from homology"/>
<sequence>MPPIRTESSQKLVNQEGKILLALDDLKNGRVKSIRAAASLYAIPKSTLHARADGRIARVDKRPSRYKLTQLEEDALTEWILSMDSRGAAPRPVTIGEMANILLAARGSQPPLTVGKNWPTKFVERRDELRTRYSVRYDYQRALNEDPKALRAWFATIQSVIDENGIQPEDIYNFDETGFAMGLISSQKVVTRAEFYGRRRLLQPGNREWVTAIEAICADGYSLPPCVIFKGKVAIASWFDNLPKDWRFEVSANGWTSDEIGLRWLQKLFIPLTNSRVRGRFRLLILDGHGSHLTPQFDRICAENDIIPLCMPAHSSHLLQPLDVGCFAVIKRAYSRFVSDLTRTGYNHIDKCDFLENYQHARLEAFQKPSIIQNSFAASGLVPVDAERVLSKLNISLQTPSPPSSRPSSRSSQFTPKTPRTVIQLQKQASLLKDLLHRRSNTPPSPVNTVVNQMIKGAYLSLHTAALLTQDNTNLRAANQKVVNKRNRSHKQIPCEEGLTVEEGIQLVEQLNQPVEADRVVSHAQGELPSQANPPPTRAPPRCSVPFNRVSRSSGNYLYLGLTRAHVTRNVPHRASVEASRLGTKCGTAEKIPKESRHFSYPFTMAENSPNPVPFSEPPYLRGLPSPYITPAHREFQKRCRKFAWENLIQHAMEWEKAGTVPEHVFDTFCKHNMLLPNMPAPLPVDWLKRLGINDILGVKVEDWDYIYTGIYCDELARSGLSGPGGSLNAGFAFGIPPIVKFGSKELQERFLPDLLTGKKRACIAITEPEAGSDVANIVTTATKSADGKHYIINGSKKWITNGIWSDYATMAVRTGGPGPTGLSVLVVPLKNHPGVTMRRLKVSGQITGGTTYIELDDVKVPVSNLIGKEGQGMRIIMTNFNHERLVISVGVTRAARVALSAAFSYCLKREAFGKTLMDQPVVRHRLAKAGAELETMWAWVEQILYQLCHLSKEESDIQLGGLTALAKAKSAMVLNECAQVAVLLFGGNGFTQTGQGELVEAILRDVPGARIPGGSEDVLLDLSVRQLVKIYQAQEKKLSQSSKI</sequence>
<dbReference type="InterPro" id="IPR046373">
    <property type="entry name" value="Acyl-CoA_Oxase/DH_mid-dom_sf"/>
</dbReference>
<evidence type="ECO:0000313" key="10">
    <source>
        <dbReference type="Proteomes" id="UP000190744"/>
    </source>
</evidence>
<dbReference type="PANTHER" id="PTHR48083:SF15">
    <property type="entry name" value="ACYL-COA DEHYDROGENASE APDG"/>
    <property type="match status" value="1"/>
</dbReference>
<dbReference type="GO" id="GO:0050660">
    <property type="term" value="F:flavin adenine dinucleotide binding"/>
    <property type="evidence" value="ECO:0007669"/>
    <property type="project" value="InterPro"/>
</dbReference>
<dbReference type="Pfam" id="PF00441">
    <property type="entry name" value="Acyl-CoA_dh_1"/>
    <property type="match status" value="1"/>
</dbReference>
<dbReference type="InterPro" id="IPR050741">
    <property type="entry name" value="Acyl-CoA_dehydrogenase"/>
</dbReference>
<evidence type="ECO:0000259" key="8">
    <source>
        <dbReference type="PROSITE" id="PS51253"/>
    </source>
</evidence>
<dbReference type="GO" id="GO:0003995">
    <property type="term" value="F:acyl-CoA dehydrogenase activity"/>
    <property type="evidence" value="ECO:0007669"/>
    <property type="project" value="TreeGrafter"/>
</dbReference>
<accession>A0A1S9R9S1</accession>
<keyword evidence="3" id="KW-0285">Flavoprotein</keyword>
<evidence type="ECO:0000256" key="7">
    <source>
        <dbReference type="SAM" id="MobiDB-lite"/>
    </source>
</evidence>
<dbReference type="EMBL" id="LJBN01000224">
    <property type="protein sequence ID" value="OOQ82269.1"/>
    <property type="molecule type" value="Genomic_DNA"/>
</dbReference>
<dbReference type="InterPro" id="IPR004875">
    <property type="entry name" value="DDE_SF_endonuclease_dom"/>
</dbReference>
<evidence type="ECO:0000256" key="2">
    <source>
        <dbReference type="ARBA" id="ARBA00009347"/>
    </source>
</evidence>
<dbReference type="SUPFAM" id="SSF56645">
    <property type="entry name" value="Acyl-CoA dehydrogenase NM domain-like"/>
    <property type="match status" value="1"/>
</dbReference>
<evidence type="ECO:0000313" key="9">
    <source>
        <dbReference type="EMBL" id="OOQ82269.1"/>
    </source>
</evidence>
<dbReference type="InterPro" id="IPR009057">
    <property type="entry name" value="Homeodomain-like_sf"/>
</dbReference>
<dbReference type="GO" id="GO:0033539">
    <property type="term" value="P:fatty acid beta-oxidation using acyl-CoA dehydrogenase"/>
    <property type="evidence" value="ECO:0007669"/>
    <property type="project" value="TreeGrafter"/>
</dbReference>
<dbReference type="InterPro" id="IPR013786">
    <property type="entry name" value="AcylCoA_DH/ox_N"/>
</dbReference>
<evidence type="ECO:0000256" key="6">
    <source>
        <dbReference type="ARBA" id="ARBA00023125"/>
    </source>
</evidence>
<dbReference type="InterPro" id="IPR009075">
    <property type="entry name" value="AcylCo_DH/oxidase_C"/>
</dbReference>
<dbReference type="InterPro" id="IPR006091">
    <property type="entry name" value="Acyl-CoA_Oxase/DH_mid-dom"/>
</dbReference>
<name>A0A1S9R9S1_PENBI</name>
<dbReference type="Gene3D" id="3.30.420.10">
    <property type="entry name" value="Ribonuclease H-like superfamily/Ribonuclease H"/>
    <property type="match status" value="1"/>
</dbReference>
<dbReference type="AlphaFoldDB" id="A0A1S9R9S1"/>
<keyword evidence="5" id="KW-0560">Oxidoreductase</keyword>
<evidence type="ECO:0000256" key="4">
    <source>
        <dbReference type="ARBA" id="ARBA00022827"/>
    </source>
</evidence>
<keyword evidence="6" id="KW-0238">DNA-binding</keyword>
<protein>
    <recommendedName>
        <fullName evidence="8">HTH CENPB-type domain-containing protein</fullName>
    </recommendedName>
</protein>
<evidence type="ECO:0000256" key="1">
    <source>
        <dbReference type="ARBA" id="ARBA00001974"/>
    </source>
</evidence>
<dbReference type="SUPFAM" id="SSF46689">
    <property type="entry name" value="Homeodomain-like"/>
    <property type="match status" value="1"/>
</dbReference>
<organism evidence="9 10">
    <name type="scientific">Penicillium brasilianum</name>
    <dbReference type="NCBI Taxonomy" id="104259"/>
    <lineage>
        <taxon>Eukaryota</taxon>
        <taxon>Fungi</taxon>
        <taxon>Dikarya</taxon>
        <taxon>Ascomycota</taxon>
        <taxon>Pezizomycotina</taxon>
        <taxon>Eurotiomycetes</taxon>
        <taxon>Eurotiomycetidae</taxon>
        <taxon>Eurotiales</taxon>
        <taxon>Aspergillaceae</taxon>
        <taxon>Penicillium</taxon>
    </lineage>
</organism>
<keyword evidence="4" id="KW-0274">FAD</keyword>
<dbReference type="Pfam" id="PF02770">
    <property type="entry name" value="Acyl-CoA_dh_M"/>
    <property type="match status" value="1"/>
</dbReference>
<dbReference type="InterPro" id="IPR036397">
    <property type="entry name" value="RNaseH_sf"/>
</dbReference>
<dbReference type="GO" id="GO:0005737">
    <property type="term" value="C:cytoplasm"/>
    <property type="evidence" value="ECO:0007669"/>
    <property type="project" value="TreeGrafter"/>
</dbReference>
<feature type="region of interest" description="Disordered" evidence="7">
    <location>
        <begin position="396"/>
        <end position="419"/>
    </location>
</feature>